<dbReference type="GO" id="GO:0031177">
    <property type="term" value="F:phosphopantetheine binding"/>
    <property type="evidence" value="ECO:0007669"/>
    <property type="project" value="TreeGrafter"/>
</dbReference>
<dbReference type="InterPro" id="IPR045851">
    <property type="entry name" value="AMP-bd_C_sf"/>
</dbReference>
<evidence type="ECO:0000256" key="3">
    <source>
        <dbReference type="ARBA" id="ARBA00022450"/>
    </source>
</evidence>
<evidence type="ECO:0000256" key="2">
    <source>
        <dbReference type="ARBA" id="ARBA00006432"/>
    </source>
</evidence>
<dbReference type="FunFam" id="3.40.50.980:FF:000001">
    <property type="entry name" value="Non-ribosomal peptide synthetase"/>
    <property type="match status" value="1"/>
</dbReference>
<evidence type="ECO:0000313" key="6">
    <source>
        <dbReference type="EMBL" id="KTD24669.1"/>
    </source>
</evidence>
<dbReference type="RefSeq" id="WP_058453433.1">
    <property type="nucleotide sequence ID" value="NZ_CAAAIB010000019.1"/>
</dbReference>
<dbReference type="Gene3D" id="2.30.38.10">
    <property type="entry name" value="Luciferase, Domain 3"/>
    <property type="match status" value="1"/>
</dbReference>
<dbReference type="GO" id="GO:0047462">
    <property type="term" value="F:phenylalanine racemase (ATP-hydrolyzing) activity"/>
    <property type="evidence" value="ECO:0007669"/>
    <property type="project" value="UniProtKB-EC"/>
</dbReference>
<comment type="caution">
    <text evidence="6">The sequence shown here is derived from an EMBL/GenBank/DDBJ whole genome shotgun (WGS) entry which is preliminary data.</text>
</comment>
<evidence type="ECO:0000313" key="7">
    <source>
        <dbReference type="Proteomes" id="UP000054908"/>
    </source>
</evidence>
<evidence type="ECO:0000259" key="5">
    <source>
        <dbReference type="PROSITE" id="PS50075"/>
    </source>
</evidence>
<keyword evidence="4" id="KW-0597">Phosphoprotein</keyword>
<dbReference type="PROSITE" id="PS50075">
    <property type="entry name" value="CARRIER"/>
    <property type="match status" value="1"/>
</dbReference>
<dbReference type="SUPFAM" id="SSF56801">
    <property type="entry name" value="Acetyl-CoA synthetase-like"/>
    <property type="match status" value="1"/>
</dbReference>
<dbReference type="PROSITE" id="PS00455">
    <property type="entry name" value="AMP_BINDING"/>
    <property type="match status" value="1"/>
</dbReference>
<feature type="domain" description="Carrier" evidence="5">
    <location>
        <begin position="539"/>
        <end position="614"/>
    </location>
</feature>
<dbReference type="Pfam" id="PF00550">
    <property type="entry name" value="PP-binding"/>
    <property type="match status" value="1"/>
</dbReference>
<dbReference type="InterPro" id="IPR000873">
    <property type="entry name" value="AMP-dep_synth/lig_dom"/>
</dbReference>
<keyword evidence="7" id="KW-1185">Reference proteome</keyword>
<dbReference type="InterPro" id="IPR025110">
    <property type="entry name" value="AMP-bd_C"/>
</dbReference>
<sequence length="1099" mass="127107">MDSSISVGERHKILKEWNQTESQYPHKIISKLFEDQAKKKSHQIALIYKSHTLLYEDLNHQANQLAHYLREVGIKRNTLVAICIEPGFKLLISILAILKAGGAYIPLDPNNPVQRQKMILSDSGTEIIITHSQLTDQFEELPIPQKIYWDAIQSKLAFYSTANPKPINTMNDLTYVCYTSGSTGKPKGVMITHQNVQHFVHWFSKAIPITSEGIFDFSSSISFDFSVACTLFPLLTGMKVAICSETDKKDPYLYLSHLQKTHTSIAKLTPSYFRKIKSIVLNENKTLDLKYLVFGGETLFARDIKDWLKKFPEQKLFCEYGPTEATVASSGIIIDSNNINHYKYRIPIGKPVLNTKLFILDKNRQPVPIGTLGELYIGGDGIAKGYLNQKKLTQKKFIDSPFSSGKLYKTGDLCRYLPDGNIEFVERQDHQIKIRGFRVETHEIEKCLLSHPGIQNVIIRSRFENKKFEEKQLVAYCISKGSIAIDTNELRDYLKKQLPDYMVPAFFVFLDEFPLSASGKLDIHKLPEPDIKETRQIIKPRNEMENILKTIWSETLNVKEISINDNFFDLGGNSLSAIRLIVKIRKITRKNIQLQDLYNAGTISELSNIVMESTDISEDNNKKNTPTDLKEIPLNELQFLFWLMRLFYPKSKVSNIVIRKRLAGNLDKNKLAIIFELLCKNHPILCYRIAKYSPLQYPQEKIRQFEVIEKDISGLKPQEQETKLHLSLNNLENQKWRNGLPLITIKLFRMADNLSELQIALSHFISDEISANIVLNEMSNAYVEYKKDLEPIVQQELVFRDYVLHEQKVLRKTLSKNINFWDEYLKDIPMLIFPIEQRLNGINLSCTSYFEIAENTVEKLHLICKKNRLSMADILLAATGYTLTNYLNHSNKTIIINFVKSTRDCEIYDNAVGLFVRNEVIKIDLNKSLSLFEVAQQIQRDRIENNSHQSCPAIIKISSILKKNWKNKKIGNFFIQLFAKIYSTVFYKHQLNYEILLMFGRVFLSRKNNHFFVNVNIMNNFIHNDYEKEFFGFKQKPYVLYKGDKLVEKNVLNVWFNRDEKGKPYLILSGSLKPEFRNTLGSNLLKIITSYTLQDTLES</sequence>
<comment type="cofactor">
    <cofactor evidence="1">
        <name>pantetheine 4'-phosphate</name>
        <dbReference type="ChEBI" id="CHEBI:47942"/>
    </cofactor>
</comment>
<dbReference type="FunFam" id="1.10.1200.10:FF:000005">
    <property type="entry name" value="Nonribosomal peptide synthetase 1"/>
    <property type="match status" value="1"/>
</dbReference>
<keyword evidence="3" id="KW-0596">Phosphopantetheine</keyword>
<dbReference type="InterPro" id="IPR001242">
    <property type="entry name" value="Condensation_dom"/>
</dbReference>
<dbReference type="Proteomes" id="UP000054908">
    <property type="component" value="Unassembled WGS sequence"/>
</dbReference>
<dbReference type="STRING" id="466.Lmac_2756"/>
<dbReference type="InterPro" id="IPR023213">
    <property type="entry name" value="CAT-like_dom_sf"/>
</dbReference>
<dbReference type="InterPro" id="IPR009081">
    <property type="entry name" value="PP-bd_ACP"/>
</dbReference>
<proteinExistence type="inferred from homology"/>
<dbReference type="Gene3D" id="1.10.1200.10">
    <property type="entry name" value="ACP-like"/>
    <property type="match status" value="1"/>
</dbReference>
<dbReference type="Pfam" id="PF00501">
    <property type="entry name" value="AMP-binding"/>
    <property type="match status" value="1"/>
</dbReference>
<comment type="similarity">
    <text evidence="2">Belongs to the ATP-dependent AMP-binding enzyme family.</text>
</comment>
<dbReference type="Gene3D" id="3.40.50.980">
    <property type="match status" value="2"/>
</dbReference>
<dbReference type="GO" id="GO:0044550">
    <property type="term" value="P:secondary metabolite biosynthetic process"/>
    <property type="evidence" value="ECO:0007669"/>
    <property type="project" value="TreeGrafter"/>
</dbReference>
<keyword evidence="6" id="KW-0413">Isomerase</keyword>
<dbReference type="PROSITE" id="PS00012">
    <property type="entry name" value="PHOSPHOPANTETHEINE"/>
    <property type="match status" value="1"/>
</dbReference>
<dbReference type="EMBL" id="LNYL01000050">
    <property type="protein sequence ID" value="KTD24669.1"/>
    <property type="molecule type" value="Genomic_DNA"/>
</dbReference>
<evidence type="ECO:0000256" key="1">
    <source>
        <dbReference type="ARBA" id="ARBA00001957"/>
    </source>
</evidence>
<dbReference type="GO" id="GO:0043041">
    <property type="term" value="P:amino acid activation for nonribosomal peptide biosynthetic process"/>
    <property type="evidence" value="ECO:0007669"/>
    <property type="project" value="TreeGrafter"/>
</dbReference>
<name>A0A0W0VXG4_9GAMM</name>
<dbReference type="Gene3D" id="3.30.559.10">
    <property type="entry name" value="Chloramphenicol acetyltransferase-like domain"/>
    <property type="match status" value="1"/>
</dbReference>
<dbReference type="InterPro" id="IPR006162">
    <property type="entry name" value="Ppantetheine_attach_site"/>
</dbReference>
<dbReference type="InterPro" id="IPR020845">
    <property type="entry name" value="AMP-binding_CS"/>
</dbReference>
<dbReference type="Pfam" id="PF00668">
    <property type="entry name" value="Condensation"/>
    <property type="match status" value="1"/>
</dbReference>
<dbReference type="SUPFAM" id="SSF47336">
    <property type="entry name" value="ACP-like"/>
    <property type="match status" value="1"/>
</dbReference>
<dbReference type="SUPFAM" id="SSF52777">
    <property type="entry name" value="CoA-dependent acyltransferases"/>
    <property type="match status" value="2"/>
</dbReference>
<dbReference type="Pfam" id="PF13193">
    <property type="entry name" value="AMP-binding_C"/>
    <property type="match status" value="1"/>
</dbReference>
<dbReference type="PANTHER" id="PTHR45527:SF1">
    <property type="entry name" value="FATTY ACID SYNTHASE"/>
    <property type="match status" value="1"/>
</dbReference>
<dbReference type="GO" id="GO:0005737">
    <property type="term" value="C:cytoplasm"/>
    <property type="evidence" value="ECO:0007669"/>
    <property type="project" value="TreeGrafter"/>
</dbReference>
<accession>A0A0W0VXG4</accession>
<dbReference type="FunFam" id="3.30.300.30:FF:000010">
    <property type="entry name" value="Enterobactin synthetase component F"/>
    <property type="match status" value="1"/>
</dbReference>
<dbReference type="PANTHER" id="PTHR45527">
    <property type="entry name" value="NONRIBOSOMAL PEPTIDE SYNTHETASE"/>
    <property type="match status" value="1"/>
</dbReference>
<dbReference type="InterPro" id="IPR010071">
    <property type="entry name" value="AA_adenyl_dom"/>
</dbReference>
<dbReference type="AlphaFoldDB" id="A0A0W0VXG4"/>
<reference evidence="6 7" key="1">
    <citation type="submission" date="2015-11" db="EMBL/GenBank/DDBJ databases">
        <title>Genomic analysis of 38 Legionella species identifies large and diverse effector repertoires.</title>
        <authorList>
            <person name="Burstein D."/>
            <person name="Amaro F."/>
            <person name="Zusman T."/>
            <person name="Lifshitz Z."/>
            <person name="Cohen O."/>
            <person name="Gilbert J.A."/>
            <person name="Pupko T."/>
            <person name="Shuman H.A."/>
            <person name="Segal G."/>
        </authorList>
    </citation>
    <scope>NUCLEOTIDE SEQUENCE [LARGE SCALE GENOMIC DNA]</scope>
    <source>
        <strain evidence="6 7">PX-1-G2-E2</strain>
    </source>
</reference>
<evidence type="ECO:0000256" key="4">
    <source>
        <dbReference type="ARBA" id="ARBA00022553"/>
    </source>
</evidence>
<dbReference type="CDD" id="cd05930">
    <property type="entry name" value="A_NRPS"/>
    <property type="match status" value="1"/>
</dbReference>
<dbReference type="Gene3D" id="3.30.559.30">
    <property type="entry name" value="Nonribosomal peptide synthetase, condensation domain"/>
    <property type="match status" value="1"/>
</dbReference>
<dbReference type="EC" id="5.1.1.11" evidence="6"/>
<dbReference type="FunFam" id="2.30.38.10:FF:000001">
    <property type="entry name" value="Non-ribosomal peptide synthetase PvdI"/>
    <property type="match status" value="1"/>
</dbReference>
<protein>
    <submittedName>
        <fullName evidence="6">Non-ribosomal peptide synthetase</fullName>
        <ecNumber evidence="6">5.1.1.11</ecNumber>
    </submittedName>
</protein>
<dbReference type="InterPro" id="IPR036736">
    <property type="entry name" value="ACP-like_sf"/>
</dbReference>
<dbReference type="Gene3D" id="3.30.300.30">
    <property type="match status" value="1"/>
</dbReference>
<organism evidence="6 7">
    <name type="scientific">Legionella maceachernii</name>
    <dbReference type="NCBI Taxonomy" id="466"/>
    <lineage>
        <taxon>Bacteria</taxon>
        <taxon>Pseudomonadati</taxon>
        <taxon>Pseudomonadota</taxon>
        <taxon>Gammaproteobacteria</taxon>
        <taxon>Legionellales</taxon>
        <taxon>Legionellaceae</taxon>
        <taxon>Legionella</taxon>
    </lineage>
</organism>
<dbReference type="PATRIC" id="fig|466.6.peg.2944"/>
<dbReference type="NCBIfam" id="TIGR01733">
    <property type="entry name" value="AA-adenyl-dom"/>
    <property type="match status" value="1"/>
</dbReference>
<gene>
    <name evidence="6" type="ORF">Lmac_2756</name>
</gene>